<feature type="compositionally biased region" description="Polar residues" evidence="1">
    <location>
        <begin position="7"/>
        <end position="17"/>
    </location>
</feature>
<feature type="domain" description="J" evidence="3">
    <location>
        <begin position="768"/>
        <end position="831"/>
    </location>
</feature>
<dbReference type="OrthoDB" id="1717591at2759"/>
<dbReference type="PROSITE" id="PS50076">
    <property type="entry name" value="DNAJ_2"/>
    <property type="match status" value="1"/>
</dbReference>
<dbReference type="GO" id="GO:0072583">
    <property type="term" value="P:clathrin-dependent endocytosis"/>
    <property type="evidence" value="ECO:0007669"/>
    <property type="project" value="TreeGrafter"/>
</dbReference>
<dbReference type="InterPro" id="IPR001623">
    <property type="entry name" value="DnaJ_domain"/>
</dbReference>
<feature type="compositionally biased region" description="Polar residues" evidence="1">
    <location>
        <begin position="334"/>
        <end position="350"/>
    </location>
</feature>
<feature type="compositionally biased region" description="Low complexity" evidence="1">
    <location>
        <begin position="78"/>
        <end position="91"/>
    </location>
</feature>
<dbReference type="EMBL" id="JANBUH010000254">
    <property type="protein sequence ID" value="KAJ2752719.1"/>
    <property type="molecule type" value="Genomic_DNA"/>
</dbReference>
<evidence type="ECO:0000259" key="2">
    <source>
        <dbReference type="PROSITE" id="PS50030"/>
    </source>
</evidence>
<dbReference type="InterPro" id="IPR015940">
    <property type="entry name" value="UBA"/>
</dbReference>
<evidence type="ECO:0000256" key="1">
    <source>
        <dbReference type="SAM" id="MobiDB-lite"/>
    </source>
</evidence>
<dbReference type="GO" id="GO:0030276">
    <property type="term" value="F:clathrin binding"/>
    <property type="evidence" value="ECO:0007669"/>
    <property type="project" value="TreeGrafter"/>
</dbReference>
<proteinExistence type="predicted"/>
<dbReference type="PROSITE" id="PS50030">
    <property type="entry name" value="UBA"/>
    <property type="match status" value="1"/>
</dbReference>
<dbReference type="Gene3D" id="1.25.40.10">
    <property type="entry name" value="Tetratricopeptide repeat domain"/>
    <property type="match status" value="1"/>
</dbReference>
<feature type="compositionally biased region" description="Polar residues" evidence="1">
    <location>
        <begin position="32"/>
        <end position="44"/>
    </location>
</feature>
<feature type="region of interest" description="Disordered" evidence="1">
    <location>
        <begin position="393"/>
        <end position="511"/>
    </location>
</feature>
<feature type="region of interest" description="Disordered" evidence="1">
    <location>
        <begin position="1"/>
        <end position="163"/>
    </location>
</feature>
<dbReference type="Gene3D" id="1.10.287.110">
    <property type="entry name" value="DnaJ domain"/>
    <property type="match status" value="1"/>
</dbReference>
<dbReference type="SMART" id="SM00028">
    <property type="entry name" value="TPR"/>
    <property type="match status" value="3"/>
</dbReference>
<dbReference type="AlphaFoldDB" id="A0A9W8LAR7"/>
<dbReference type="Proteomes" id="UP001140011">
    <property type="component" value="Unassembled WGS sequence"/>
</dbReference>
<comment type="caution">
    <text evidence="4">The sequence shown here is derived from an EMBL/GenBank/DDBJ whole genome shotgun (WGS) entry which is preliminary data.</text>
</comment>
<organism evidence="4 5">
    <name type="scientific">Coemansia pectinata</name>
    <dbReference type="NCBI Taxonomy" id="1052879"/>
    <lineage>
        <taxon>Eukaryota</taxon>
        <taxon>Fungi</taxon>
        <taxon>Fungi incertae sedis</taxon>
        <taxon>Zoopagomycota</taxon>
        <taxon>Kickxellomycotina</taxon>
        <taxon>Kickxellomycetes</taxon>
        <taxon>Kickxellales</taxon>
        <taxon>Kickxellaceae</taxon>
        <taxon>Coemansia</taxon>
    </lineage>
</organism>
<dbReference type="InterPro" id="IPR019734">
    <property type="entry name" value="TPR_rpt"/>
</dbReference>
<name>A0A9W8LAR7_9FUNG</name>
<dbReference type="GO" id="GO:0005737">
    <property type="term" value="C:cytoplasm"/>
    <property type="evidence" value="ECO:0007669"/>
    <property type="project" value="TreeGrafter"/>
</dbReference>
<feature type="region of interest" description="Disordered" evidence="1">
    <location>
        <begin position="277"/>
        <end position="354"/>
    </location>
</feature>
<feature type="compositionally biased region" description="Basic and acidic residues" evidence="1">
    <location>
        <begin position="420"/>
        <end position="434"/>
    </location>
</feature>
<dbReference type="SUPFAM" id="SSF48452">
    <property type="entry name" value="TPR-like"/>
    <property type="match status" value="1"/>
</dbReference>
<dbReference type="InterPro" id="IPR036869">
    <property type="entry name" value="J_dom_sf"/>
</dbReference>
<dbReference type="GO" id="GO:0072318">
    <property type="term" value="P:clathrin coat disassembly"/>
    <property type="evidence" value="ECO:0007669"/>
    <property type="project" value="TreeGrafter"/>
</dbReference>
<protein>
    <submittedName>
        <fullName evidence="4">Auxilin-like clathrin-binding protein required for normal clathrin function</fullName>
    </submittedName>
</protein>
<evidence type="ECO:0000313" key="4">
    <source>
        <dbReference type="EMBL" id="KAJ2752719.1"/>
    </source>
</evidence>
<feature type="compositionally biased region" description="Low complexity" evidence="1">
    <location>
        <begin position="483"/>
        <end position="508"/>
    </location>
</feature>
<evidence type="ECO:0000313" key="5">
    <source>
        <dbReference type="Proteomes" id="UP001140011"/>
    </source>
</evidence>
<feature type="compositionally biased region" description="Polar residues" evidence="1">
    <location>
        <begin position="462"/>
        <end position="476"/>
    </location>
</feature>
<evidence type="ECO:0000259" key="3">
    <source>
        <dbReference type="PROSITE" id="PS50076"/>
    </source>
</evidence>
<keyword evidence="5" id="KW-1185">Reference proteome</keyword>
<sequence>MDDLTGLNWSAKQQQVGNALGGGSSGPRSGSLTPNYSPNMNSGVKSVAAANRSGSSLGKAATNMQKDAKDDPFGELVSFTSSSSAARGSSAKMTLRERQQMLEGQSRSSSPFSTQQQVGARSLTPVAAGGNSKSPADTWNFDALEQADASRSASRTPVPQKPPTRLAAANALDFDPFAGFLSTPSVPAAAAPVGAQSNRMPNGNLGRPVDGGETSSDDDPIPMDVGSPVVVGKEPFADQDFEIAQVVEYGFSAEQAVAALEIAGNTRAAVQLLREQQATARQMSGQQPPHQRQQHHTRTKPQTAYLDRPTGNGGEDSSDDDDGTGFYYDDPRRNASSGRGRTAAGQSSFAASAKVPGADKLLATANELGTNVWKQANSWFAIGKKKVMELQETVMDQRKPSSSQDAGRTLESKYLPSTQRYRDYDSSSSDDDRGAYMSSNRRGKQDAWQPESPAADHGKRASSPSTAQMSYSQSRLSPPRPSAPQTSASVKSSSVARASPARSSHAPIPAVPDHLLQESTAAKTRANDQFKLGQFGDAITGYAQAIASISRHSSTHPLLIVLYSNRALAYARNGEAKSASADCSLALDLCDQYQANGVIELAAAGRVDVTDQRAKCLQRRAEAYEAGENYREGLGDWKALREVARDSGQRQQSTRGIQRCEKALGISQPASKSATPKPVTESKPEDIASVFASISLNAVKSGNSNILTMQTENSVAVAELRKKDQAKRDEEDQRLVLLDQVDAELKRWRDGKQQNIRALLSSLHTLLPEFTPIGMHDILEPSKVKRAYMRAIAKLHPDKLSQNIDLRTKMISSSVFSSLNEAWDAFKVQENIS</sequence>
<feature type="domain" description="UBA" evidence="2">
    <location>
        <begin position="236"/>
        <end position="276"/>
    </location>
</feature>
<dbReference type="GO" id="GO:0031982">
    <property type="term" value="C:vesicle"/>
    <property type="evidence" value="ECO:0007669"/>
    <property type="project" value="TreeGrafter"/>
</dbReference>
<feature type="region of interest" description="Disordered" evidence="1">
    <location>
        <begin position="189"/>
        <end position="231"/>
    </location>
</feature>
<reference evidence="4" key="1">
    <citation type="submission" date="2022-07" db="EMBL/GenBank/DDBJ databases">
        <title>Phylogenomic reconstructions and comparative analyses of Kickxellomycotina fungi.</title>
        <authorList>
            <person name="Reynolds N.K."/>
            <person name="Stajich J.E."/>
            <person name="Barry K."/>
            <person name="Grigoriev I.V."/>
            <person name="Crous P."/>
            <person name="Smith M.E."/>
        </authorList>
    </citation>
    <scope>NUCLEOTIDE SEQUENCE</scope>
    <source>
        <strain evidence="4">BCRC 34297</strain>
    </source>
</reference>
<dbReference type="SUPFAM" id="SSF46565">
    <property type="entry name" value="Chaperone J-domain"/>
    <property type="match status" value="1"/>
</dbReference>
<dbReference type="PANTHER" id="PTHR23172:SF19">
    <property type="entry name" value="J DOMAIN-CONTAINING PROTEIN"/>
    <property type="match status" value="1"/>
</dbReference>
<accession>A0A9W8LAR7</accession>
<feature type="compositionally biased region" description="Polar residues" evidence="1">
    <location>
        <begin position="102"/>
        <end position="119"/>
    </location>
</feature>
<dbReference type="InterPro" id="IPR011990">
    <property type="entry name" value="TPR-like_helical_dom_sf"/>
</dbReference>
<gene>
    <name evidence="4" type="primary">SWA2</name>
    <name evidence="4" type="ORF">GGI19_003637</name>
</gene>
<dbReference type="PANTHER" id="PTHR23172">
    <property type="entry name" value="AUXILIN/CYCLIN G-ASSOCIATED KINASE-RELATED"/>
    <property type="match status" value="1"/>
</dbReference>